<dbReference type="GO" id="GO:0005829">
    <property type="term" value="C:cytosol"/>
    <property type="evidence" value="ECO:0007669"/>
    <property type="project" value="TreeGrafter"/>
</dbReference>
<name>M2XM62_GALSU</name>
<dbReference type="InterPro" id="IPR051970">
    <property type="entry name" value="TEL2_Regulation"/>
</dbReference>
<dbReference type="EMBL" id="KB454493">
    <property type="protein sequence ID" value="EME31287.1"/>
    <property type="molecule type" value="Genomic_DNA"/>
</dbReference>
<keyword evidence="3" id="KW-1185">Reference proteome</keyword>
<dbReference type="AlphaFoldDB" id="M2XM62"/>
<evidence type="ECO:0008006" key="4">
    <source>
        <dbReference type="Google" id="ProtNLM"/>
    </source>
</evidence>
<organism evidence="2 3">
    <name type="scientific">Galdieria sulphuraria</name>
    <name type="common">Red alga</name>
    <dbReference type="NCBI Taxonomy" id="130081"/>
    <lineage>
        <taxon>Eukaryota</taxon>
        <taxon>Rhodophyta</taxon>
        <taxon>Bangiophyceae</taxon>
        <taxon>Galdieriales</taxon>
        <taxon>Galdieriaceae</taxon>
        <taxon>Galdieria</taxon>
    </lineage>
</organism>
<dbReference type="Gramene" id="EME31287">
    <property type="protein sequence ID" value="EME31287"/>
    <property type="gene ID" value="Gasu_15260"/>
</dbReference>
<dbReference type="GeneID" id="17089946"/>
<dbReference type="GO" id="GO:0051879">
    <property type="term" value="F:Hsp90 protein binding"/>
    <property type="evidence" value="ECO:0007669"/>
    <property type="project" value="TreeGrafter"/>
</dbReference>
<gene>
    <name evidence="2" type="ORF">Gasu_15260</name>
</gene>
<dbReference type="Proteomes" id="UP000030680">
    <property type="component" value="Unassembled WGS sequence"/>
</dbReference>
<proteinExistence type="predicted"/>
<dbReference type="STRING" id="130081.M2XM62"/>
<protein>
    <recommendedName>
        <fullName evidence="4">Telomere length regulation protein conserved domain-containing protein</fullName>
    </recommendedName>
</protein>
<accession>M2XM62</accession>
<evidence type="ECO:0000313" key="2">
    <source>
        <dbReference type="EMBL" id="EME31287.1"/>
    </source>
</evidence>
<evidence type="ECO:0000256" key="1">
    <source>
        <dbReference type="SAM" id="MobiDB-lite"/>
    </source>
</evidence>
<dbReference type="OrthoDB" id="10357035at2759"/>
<dbReference type="RefSeq" id="XP_005707807.1">
    <property type="nucleotide sequence ID" value="XM_005707750.1"/>
</dbReference>
<feature type="region of interest" description="Disordered" evidence="1">
    <location>
        <begin position="666"/>
        <end position="685"/>
    </location>
</feature>
<dbReference type="GO" id="GO:0042162">
    <property type="term" value="F:telomeric DNA binding"/>
    <property type="evidence" value="ECO:0007669"/>
    <property type="project" value="TreeGrafter"/>
</dbReference>
<dbReference type="PANTHER" id="PTHR15830">
    <property type="entry name" value="TELOMERE LENGTH REGULATION PROTEIN TEL2 FAMILY MEMBER"/>
    <property type="match status" value="1"/>
</dbReference>
<dbReference type="GO" id="GO:0051083">
    <property type="term" value="P:'de novo' cotranslational protein folding"/>
    <property type="evidence" value="ECO:0007669"/>
    <property type="project" value="TreeGrafter"/>
</dbReference>
<dbReference type="KEGG" id="gsl:Gasu_15260"/>
<evidence type="ECO:0000313" key="3">
    <source>
        <dbReference type="Proteomes" id="UP000030680"/>
    </source>
</evidence>
<reference evidence="3" key="1">
    <citation type="journal article" date="2013" name="Science">
        <title>Gene transfer from bacteria and archaea facilitated evolution of an extremophilic eukaryote.</title>
        <authorList>
            <person name="Schonknecht G."/>
            <person name="Chen W.H."/>
            <person name="Ternes C.M."/>
            <person name="Barbier G.G."/>
            <person name="Shrestha R.P."/>
            <person name="Stanke M."/>
            <person name="Brautigam A."/>
            <person name="Baker B.J."/>
            <person name="Banfield J.F."/>
            <person name="Garavito R.M."/>
            <person name="Carr K."/>
            <person name="Wilkerson C."/>
            <person name="Rensing S.A."/>
            <person name="Gagneul D."/>
            <person name="Dickenson N.E."/>
            <person name="Oesterhelt C."/>
            <person name="Lercher M.J."/>
            <person name="Weber A.P."/>
        </authorList>
    </citation>
    <scope>NUCLEOTIDE SEQUENCE [LARGE SCALE GENOMIC DNA]</scope>
    <source>
        <strain evidence="3">074W</strain>
    </source>
</reference>
<feature type="region of interest" description="Disordered" evidence="1">
    <location>
        <begin position="496"/>
        <end position="530"/>
    </location>
</feature>
<feature type="compositionally biased region" description="Basic and acidic residues" evidence="1">
    <location>
        <begin position="670"/>
        <end position="685"/>
    </location>
</feature>
<feature type="compositionally biased region" description="Acidic residues" evidence="1">
    <location>
        <begin position="510"/>
        <end position="524"/>
    </location>
</feature>
<dbReference type="PANTHER" id="PTHR15830:SF10">
    <property type="entry name" value="TELOMERE LENGTH REGULATION PROTEIN TEL2 HOMOLOG"/>
    <property type="match status" value="1"/>
</dbReference>
<sequence length="811" mass="92231">MYLEGLANHKTNESITERGTYNLYLLKRNLKTERDPISDENVIAAVEELSHLFSSFRGKLSTQLGKLYETSLKTIFLSSATQRLDEIFGRPDSFIVLESFIGCGPPLLLLEVFLESLKQRKVSISLFVKCIRRVFSKAGLVHLLDNLCSLKLWTAHDISLLVSLPDRIFNYVKRENISFESDEYYENLFEAILDMQVLHSPKAIDSLATDEDKLISTLITRICAIGQFKHFFHCCFSFYDRKSTACPTQLTYWLASVSPAFMEKMLSDLMAVIESDEGCLSLVEFCLVDISKRNSFARKSLLLFVPRRQLISISGISILSEIFLHICDESERLHILDQFVSLWSSTQLVSSQSIPYQFQITRILLCYLKEVDLDYLHSAKILHAITGGIQFRLGNTEADVRYMGWTVGKQLGRMFNVDSPILTEQIEDFKPSQNLESVTCLQSSRNKTFKVTPDSLESDTSTSADLSSIARKIPSLSVQDEIERKFSKLNVNDAKGNNGSEFLEPYQVSDSDEESEIESDDEETDHCRRKEVAPSTVSELLILFRKFRKQETEESWSLSLFINGLKQLQSMVNSRSRAAEGAISELVMAVFLLDPNAVDPCKEATLLAELRQSTLLQLAEFSPLIFFRSLISNVFQSDNAHLQDKCNALNLLVNASEQLSGNRELFTGDNRTRENSTEQIDHDTENEERFTGTVLKSLHFSLRKLKLQNSRMIKNRFSPISLEAFFSIWTEVSKLTQKKAMFPESREVLLAQSISTLSVFIFCAGKSCPSYGEMLQALTQIAFIHLQHSNCNIRRKGNRTTISHDIFPQSR</sequence>